<evidence type="ECO:0000256" key="3">
    <source>
        <dbReference type="ARBA" id="ARBA00023163"/>
    </source>
</evidence>
<keyword evidence="3" id="KW-0804">Transcription</keyword>
<keyword evidence="8" id="KW-1185">Reference proteome</keyword>
<accession>A0A8T0P1I5</accession>
<dbReference type="GO" id="GO:0003677">
    <property type="term" value="F:DNA binding"/>
    <property type="evidence" value="ECO:0007669"/>
    <property type="project" value="UniProtKB-KW"/>
</dbReference>
<dbReference type="PANTHER" id="PTHR31744:SF220">
    <property type="entry name" value="LOW QUALITY PROTEIN: NAC DOMAIN-CONTAINING PROTEIN 90-LIKE"/>
    <property type="match status" value="1"/>
</dbReference>
<dbReference type="Gene3D" id="2.170.150.80">
    <property type="entry name" value="NAC domain"/>
    <property type="match status" value="1"/>
</dbReference>
<name>A0A8T0P1I5_PANVG</name>
<keyword evidence="4" id="KW-0539">Nucleus</keyword>
<dbReference type="InterPro" id="IPR003441">
    <property type="entry name" value="NAC-dom"/>
</dbReference>
<dbReference type="AlphaFoldDB" id="A0A8T0P1I5"/>
<dbReference type="EMBL" id="CM029052">
    <property type="protein sequence ID" value="KAG2555867.1"/>
    <property type="molecule type" value="Genomic_DNA"/>
</dbReference>
<feature type="domain" description="NAC" evidence="6">
    <location>
        <begin position="21"/>
        <end position="184"/>
    </location>
</feature>
<evidence type="ECO:0000313" key="8">
    <source>
        <dbReference type="Proteomes" id="UP000823388"/>
    </source>
</evidence>
<dbReference type="InterPro" id="IPR036093">
    <property type="entry name" value="NAC_dom_sf"/>
</dbReference>
<reference evidence="7" key="1">
    <citation type="submission" date="2020-05" db="EMBL/GenBank/DDBJ databases">
        <title>WGS assembly of Panicum virgatum.</title>
        <authorList>
            <person name="Lovell J.T."/>
            <person name="Jenkins J."/>
            <person name="Shu S."/>
            <person name="Juenger T.E."/>
            <person name="Schmutz J."/>
        </authorList>
    </citation>
    <scope>NUCLEOTIDE SEQUENCE</scope>
    <source>
        <strain evidence="7">AP13</strain>
    </source>
</reference>
<protein>
    <recommendedName>
        <fullName evidence="6">NAC domain-containing protein</fullName>
    </recommendedName>
</protein>
<comment type="caution">
    <text evidence="7">The sequence shown here is derived from an EMBL/GenBank/DDBJ whole genome shotgun (WGS) entry which is preliminary data.</text>
</comment>
<evidence type="ECO:0000256" key="2">
    <source>
        <dbReference type="ARBA" id="ARBA00023125"/>
    </source>
</evidence>
<evidence type="ECO:0000259" key="6">
    <source>
        <dbReference type="PROSITE" id="PS51005"/>
    </source>
</evidence>
<feature type="region of interest" description="Disordered" evidence="5">
    <location>
        <begin position="1"/>
        <end position="21"/>
    </location>
</feature>
<gene>
    <name evidence="7" type="ORF">PVAP13_8NG052900</name>
</gene>
<dbReference type="SUPFAM" id="SSF101941">
    <property type="entry name" value="NAC domain"/>
    <property type="match status" value="1"/>
</dbReference>
<sequence length="303" mass="32721">MLLQRAMESSRGGSDDHDPVLPPGYRFYPTEEELLGFYLRHRLAGTRPQVELFIPVVDIYNHHPSELRAMAGAANVGDKEQWFFFCPRAERELSGRRPARTTPSGYWKATGSPSYVYSAPPASRAIGEKRTMVFYEGRAPTGAKTRWKMNEYKAVDGDDAPPPPPGAPAVRLRNEFSVCRVYTSNGTLRTSFDRRPLNPPAAGLGDQAAAHLYQQQQALPPPAAAVVAGSQMAAAAVGVIVAAANRQSDEHSHGSSSSSGSLGLVVDGAGDAAAAIDWDSLIPPVDYLRVSVDDLSHVVWPPN</sequence>
<evidence type="ECO:0000313" key="7">
    <source>
        <dbReference type="EMBL" id="KAG2555867.1"/>
    </source>
</evidence>
<evidence type="ECO:0000256" key="5">
    <source>
        <dbReference type="SAM" id="MobiDB-lite"/>
    </source>
</evidence>
<dbReference type="Proteomes" id="UP000823388">
    <property type="component" value="Chromosome 8N"/>
</dbReference>
<dbReference type="PANTHER" id="PTHR31744">
    <property type="entry name" value="PROTEIN CUP-SHAPED COTYLEDON 2-RELATED"/>
    <property type="match status" value="1"/>
</dbReference>
<proteinExistence type="predicted"/>
<dbReference type="Pfam" id="PF02365">
    <property type="entry name" value="NAM"/>
    <property type="match status" value="1"/>
</dbReference>
<organism evidence="7 8">
    <name type="scientific">Panicum virgatum</name>
    <name type="common">Blackwell switchgrass</name>
    <dbReference type="NCBI Taxonomy" id="38727"/>
    <lineage>
        <taxon>Eukaryota</taxon>
        <taxon>Viridiplantae</taxon>
        <taxon>Streptophyta</taxon>
        <taxon>Embryophyta</taxon>
        <taxon>Tracheophyta</taxon>
        <taxon>Spermatophyta</taxon>
        <taxon>Magnoliopsida</taxon>
        <taxon>Liliopsida</taxon>
        <taxon>Poales</taxon>
        <taxon>Poaceae</taxon>
        <taxon>PACMAD clade</taxon>
        <taxon>Panicoideae</taxon>
        <taxon>Panicodae</taxon>
        <taxon>Paniceae</taxon>
        <taxon>Panicinae</taxon>
        <taxon>Panicum</taxon>
        <taxon>Panicum sect. Hiantes</taxon>
    </lineage>
</organism>
<dbReference type="PROSITE" id="PS51005">
    <property type="entry name" value="NAC"/>
    <property type="match status" value="1"/>
</dbReference>
<keyword evidence="1" id="KW-0805">Transcription regulation</keyword>
<keyword evidence="2" id="KW-0238">DNA-binding</keyword>
<evidence type="ECO:0000256" key="1">
    <source>
        <dbReference type="ARBA" id="ARBA00023015"/>
    </source>
</evidence>
<evidence type="ECO:0000256" key="4">
    <source>
        <dbReference type="ARBA" id="ARBA00023242"/>
    </source>
</evidence>
<dbReference type="GO" id="GO:0006355">
    <property type="term" value="P:regulation of DNA-templated transcription"/>
    <property type="evidence" value="ECO:0007669"/>
    <property type="project" value="InterPro"/>
</dbReference>